<feature type="non-terminal residue" evidence="1">
    <location>
        <position position="1"/>
    </location>
</feature>
<feature type="non-terminal residue" evidence="1">
    <location>
        <position position="72"/>
    </location>
</feature>
<evidence type="ECO:0000313" key="2">
    <source>
        <dbReference type="Proteomes" id="UP000321570"/>
    </source>
</evidence>
<proteinExistence type="predicted"/>
<protein>
    <submittedName>
        <fullName evidence="1">Uncharacterized protein</fullName>
    </submittedName>
</protein>
<accession>A0A564Y896</accession>
<reference evidence="1 2" key="1">
    <citation type="submission" date="2019-07" db="EMBL/GenBank/DDBJ databases">
        <authorList>
            <person name="Jastrzebski P J."/>
            <person name="Paukszto L."/>
            <person name="Jastrzebski P J."/>
        </authorList>
    </citation>
    <scope>NUCLEOTIDE SEQUENCE [LARGE SCALE GENOMIC DNA]</scope>
    <source>
        <strain evidence="1 2">WMS-il1</strain>
    </source>
</reference>
<gene>
    <name evidence="1" type="ORF">WMSIL1_LOCUS3531</name>
</gene>
<dbReference type="EMBL" id="CABIJS010000110">
    <property type="protein sequence ID" value="VUZ42968.1"/>
    <property type="molecule type" value="Genomic_DNA"/>
</dbReference>
<dbReference type="Proteomes" id="UP000321570">
    <property type="component" value="Unassembled WGS sequence"/>
</dbReference>
<organism evidence="1 2">
    <name type="scientific">Hymenolepis diminuta</name>
    <name type="common">Rat tapeworm</name>
    <dbReference type="NCBI Taxonomy" id="6216"/>
    <lineage>
        <taxon>Eukaryota</taxon>
        <taxon>Metazoa</taxon>
        <taxon>Spiralia</taxon>
        <taxon>Lophotrochozoa</taxon>
        <taxon>Platyhelminthes</taxon>
        <taxon>Cestoda</taxon>
        <taxon>Eucestoda</taxon>
        <taxon>Cyclophyllidea</taxon>
        <taxon>Hymenolepididae</taxon>
        <taxon>Hymenolepis</taxon>
    </lineage>
</organism>
<dbReference type="AlphaFoldDB" id="A0A564Y896"/>
<sequence>AVHAAVSRIIEASASGEWGDSIETVEQLIQEHEDLKRLELLEPTRQMLEAANGALELLTRMAVRTGQTPESG</sequence>
<evidence type="ECO:0000313" key="1">
    <source>
        <dbReference type="EMBL" id="VUZ42968.1"/>
    </source>
</evidence>
<name>A0A564Y896_HYMDI</name>
<keyword evidence="2" id="KW-1185">Reference proteome</keyword>